<evidence type="ECO:0000313" key="2">
    <source>
        <dbReference type="EMBL" id="BBM82510.1"/>
    </source>
</evidence>
<feature type="transmembrane region" description="Helical" evidence="1">
    <location>
        <begin position="12"/>
        <end position="38"/>
    </location>
</feature>
<evidence type="ECO:0000256" key="1">
    <source>
        <dbReference type="SAM" id="Phobius"/>
    </source>
</evidence>
<gene>
    <name evidence="2" type="ORF">UABAM_00853</name>
</gene>
<accession>A0A5S9IJ71</accession>
<keyword evidence="3" id="KW-1185">Reference proteome</keyword>
<reference evidence="2 3" key="1">
    <citation type="submission" date="2019-08" db="EMBL/GenBank/DDBJ databases">
        <title>Complete genome sequence of Candidatus Uab amorphum.</title>
        <authorList>
            <person name="Shiratori T."/>
            <person name="Suzuki S."/>
            <person name="Kakizawa Y."/>
            <person name="Ishida K."/>
        </authorList>
    </citation>
    <scope>NUCLEOTIDE SEQUENCE [LARGE SCALE GENOMIC DNA]</scope>
    <source>
        <strain evidence="2 3">SRT547</strain>
    </source>
</reference>
<sequence length="254" mass="29282">MAENDKKKLHPLLRIARVVLVIFFIGLVLFDELILKFVFGWVVFLKRVAPQVSVNIDILSQAIIAVLLLLVGGHSLLKWIYEHRTQKKWRKKWTVALLSIAILLFISGTASVGVVTFGEKTAQHGITSGYLSYSYDYNLRIDGMSVLGDPKIDDYMEIIYEKLRELSLHNSDKPKNLFRSIYENFQYICVISRDHSLGAVIRYPIKNDEIKEHLILVAYWPKGQFQQQELYENMPLEKIIASIEKGVILPGIRY</sequence>
<dbReference type="Proteomes" id="UP000326354">
    <property type="component" value="Chromosome"/>
</dbReference>
<dbReference type="EMBL" id="AP019860">
    <property type="protein sequence ID" value="BBM82510.1"/>
    <property type="molecule type" value="Genomic_DNA"/>
</dbReference>
<protein>
    <submittedName>
        <fullName evidence="2">Uncharacterized protein</fullName>
    </submittedName>
</protein>
<keyword evidence="1" id="KW-0472">Membrane</keyword>
<dbReference type="RefSeq" id="WP_151966750.1">
    <property type="nucleotide sequence ID" value="NZ_AP019860.1"/>
</dbReference>
<feature type="transmembrane region" description="Helical" evidence="1">
    <location>
        <begin position="58"/>
        <end position="81"/>
    </location>
</feature>
<organism evidence="2 3">
    <name type="scientific">Uabimicrobium amorphum</name>
    <dbReference type="NCBI Taxonomy" id="2596890"/>
    <lineage>
        <taxon>Bacteria</taxon>
        <taxon>Pseudomonadati</taxon>
        <taxon>Planctomycetota</taxon>
        <taxon>Candidatus Uabimicrobiia</taxon>
        <taxon>Candidatus Uabimicrobiales</taxon>
        <taxon>Candidatus Uabimicrobiaceae</taxon>
        <taxon>Candidatus Uabimicrobium</taxon>
    </lineage>
</organism>
<dbReference type="KEGG" id="uam:UABAM_00853"/>
<keyword evidence="1" id="KW-0812">Transmembrane</keyword>
<evidence type="ECO:0000313" key="3">
    <source>
        <dbReference type="Proteomes" id="UP000326354"/>
    </source>
</evidence>
<feature type="transmembrane region" description="Helical" evidence="1">
    <location>
        <begin position="93"/>
        <end position="118"/>
    </location>
</feature>
<name>A0A5S9IJ71_UABAM</name>
<dbReference type="AlphaFoldDB" id="A0A5S9IJ71"/>
<keyword evidence="1" id="KW-1133">Transmembrane helix</keyword>
<proteinExistence type="predicted"/>